<dbReference type="EMBL" id="VOHM01000004">
    <property type="protein sequence ID" value="TWT28579.1"/>
    <property type="molecule type" value="Genomic_DNA"/>
</dbReference>
<dbReference type="InterPro" id="IPR023577">
    <property type="entry name" value="CYTH_domain"/>
</dbReference>
<organism evidence="3 4">
    <name type="scientific">Corynebacterium canis</name>
    <dbReference type="NCBI Taxonomy" id="679663"/>
    <lineage>
        <taxon>Bacteria</taxon>
        <taxon>Bacillati</taxon>
        <taxon>Actinomycetota</taxon>
        <taxon>Actinomycetes</taxon>
        <taxon>Mycobacteriales</taxon>
        <taxon>Corynebacteriaceae</taxon>
        <taxon>Corynebacterium</taxon>
    </lineage>
</organism>
<dbReference type="Pfam" id="PF01928">
    <property type="entry name" value="CYTH"/>
    <property type="match status" value="1"/>
</dbReference>
<dbReference type="InterPro" id="IPR038186">
    <property type="entry name" value="CHAD_dom_sf"/>
</dbReference>
<dbReference type="InterPro" id="IPR033469">
    <property type="entry name" value="CYTH-like_dom_sf"/>
</dbReference>
<dbReference type="RefSeq" id="WP_146323665.1">
    <property type="nucleotide sequence ID" value="NZ_BAABLR010000014.1"/>
</dbReference>
<feature type="domain" description="CHAD" evidence="2">
    <location>
        <begin position="221"/>
        <end position="515"/>
    </location>
</feature>
<dbReference type="SUPFAM" id="SSF55154">
    <property type="entry name" value="CYTH-like phosphatases"/>
    <property type="match status" value="1"/>
</dbReference>
<gene>
    <name evidence="3" type="ORF">FRX94_03150</name>
</gene>
<dbReference type="OrthoDB" id="9777271at2"/>
<dbReference type="SMART" id="SM00880">
    <property type="entry name" value="CHAD"/>
    <property type="match status" value="1"/>
</dbReference>
<comment type="caution">
    <text evidence="3">The sequence shown here is derived from an EMBL/GenBank/DDBJ whole genome shotgun (WGS) entry which is preliminary data.</text>
</comment>
<dbReference type="PROSITE" id="PS51708">
    <property type="entry name" value="CHAD"/>
    <property type="match status" value="1"/>
</dbReference>
<evidence type="ECO:0000313" key="4">
    <source>
        <dbReference type="Proteomes" id="UP000320791"/>
    </source>
</evidence>
<keyword evidence="4" id="KW-1185">Reference proteome</keyword>
<dbReference type="CDD" id="cd07374">
    <property type="entry name" value="CYTH-like_Pase"/>
    <property type="match status" value="1"/>
</dbReference>
<evidence type="ECO:0000313" key="3">
    <source>
        <dbReference type="EMBL" id="TWT28579.1"/>
    </source>
</evidence>
<dbReference type="AlphaFoldDB" id="A0A5C5US44"/>
<dbReference type="PROSITE" id="PS51707">
    <property type="entry name" value="CYTH"/>
    <property type="match status" value="1"/>
</dbReference>
<dbReference type="InterPro" id="IPR007899">
    <property type="entry name" value="CHAD_dom"/>
</dbReference>
<protein>
    <submittedName>
        <fullName evidence="3">CYTH and CHAD domain-containing protein</fullName>
    </submittedName>
</protein>
<dbReference type="PANTHER" id="PTHR39339">
    <property type="entry name" value="SLR1444 PROTEIN"/>
    <property type="match status" value="1"/>
</dbReference>
<dbReference type="Gene3D" id="2.40.320.10">
    <property type="entry name" value="Hypothetical Protein Pfu-838710-001"/>
    <property type="match status" value="1"/>
</dbReference>
<feature type="domain" description="CYTH" evidence="1">
    <location>
        <begin position="6"/>
        <end position="206"/>
    </location>
</feature>
<dbReference type="SMART" id="SM01118">
    <property type="entry name" value="CYTH"/>
    <property type="match status" value="1"/>
</dbReference>
<dbReference type="Pfam" id="PF05235">
    <property type="entry name" value="CHAD"/>
    <property type="match status" value="1"/>
</dbReference>
<sequence length="532" mass="60412">MSTRQFLEVEAKFSVDESATTPVLTEIEHVAEVHGETHELSAVYYDSPDLRLTRSKITLRRRTGGKDSGWHIKLPASHGRVELHADLTEPEYGEYTVPSELLFPVRAIVRDIPLEPIAQVDNVRHEFALMDIEGKLVGEFCDDHVTSWSLLPNGKRQTWREWEFELGEEYLADVENTMASATQLLEAAGATASKSPSKLVAALGDSVDTAPKPPKPAELEKSNPAYAVLKALKSNRDALVANDPKVRRDEYDSIHQMRVATRELRSHMQTFEGILVGDGYLELEKELKHLAGVLGVARDAEVVEERFHDLLKTVDSDIIDEVTRKHLEQDMAVEYRNAHSEVLELLESQRYFDLLNALDELLANPQVAEAAEEEGEEETPEEILVTHLDEAYTRLVKRHQKAVTRWEDKERSLREREGYFHDMRKSAKKLRYSADAARATGLKTKKLYEACKRMQTVLGDFQDSVTSRDVLLRKAEESRAAGEDTFAYGVLFQVERERGLESLKDYAESFEKIEKAYESMKKAARKKAAKKD</sequence>
<accession>A0A5C5US44</accession>
<dbReference type="Proteomes" id="UP000320791">
    <property type="component" value="Unassembled WGS sequence"/>
</dbReference>
<name>A0A5C5US44_9CORY</name>
<proteinExistence type="predicted"/>
<dbReference type="Gene3D" id="1.40.20.10">
    <property type="entry name" value="CHAD domain"/>
    <property type="match status" value="1"/>
</dbReference>
<evidence type="ECO:0000259" key="1">
    <source>
        <dbReference type="PROSITE" id="PS51707"/>
    </source>
</evidence>
<evidence type="ECO:0000259" key="2">
    <source>
        <dbReference type="PROSITE" id="PS51708"/>
    </source>
</evidence>
<dbReference type="PANTHER" id="PTHR39339:SF1">
    <property type="entry name" value="CHAD DOMAIN-CONTAINING PROTEIN"/>
    <property type="match status" value="1"/>
</dbReference>
<reference evidence="3 4" key="1">
    <citation type="submission" date="2019-08" db="EMBL/GenBank/DDBJ databases">
        <authorList>
            <person name="Lei W."/>
        </authorList>
    </citation>
    <scope>NUCLEOTIDE SEQUENCE [LARGE SCALE GENOMIC DNA]</scope>
    <source>
        <strain evidence="3 4">CCUG 58627</strain>
    </source>
</reference>